<proteinExistence type="predicted"/>
<protein>
    <submittedName>
        <fullName evidence="1">Uncharacterized protein</fullName>
    </submittedName>
</protein>
<evidence type="ECO:0000313" key="1">
    <source>
        <dbReference type="EMBL" id="SMF90849.1"/>
    </source>
</evidence>
<dbReference type="OrthoDB" id="9900441at2"/>
<evidence type="ECO:0000313" key="2">
    <source>
        <dbReference type="Proteomes" id="UP000192936"/>
    </source>
</evidence>
<accession>A0A1X7HQV2</accession>
<gene>
    <name evidence="1" type="ORF">SAMN02982917_0016</name>
</gene>
<name>A0A1X7HQV2_9PROT</name>
<dbReference type="RefSeq" id="WP_085091849.1">
    <property type="nucleotide sequence ID" value="NZ_FXAK01000010.1"/>
</dbReference>
<organism evidence="1 2">
    <name type="scientific">Azospirillum oryzae</name>
    <dbReference type="NCBI Taxonomy" id="286727"/>
    <lineage>
        <taxon>Bacteria</taxon>
        <taxon>Pseudomonadati</taxon>
        <taxon>Pseudomonadota</taxon>
        <taxon>Alphaproteobacteria</taxon>
        <taxon>Rhodospirillales</taxon>
        <taxon>Azospirillaceae</taxon>
        <taxon>Azospirillum</taxon>
    </lineage>
</organism>
<dbReference type="STRING" id="286727.SAMN02982917_0016"/>
<reference evidence="1 2" key="1">
    <citation type="submission" date="2017-04" db="EMBL/GenBank/DDBJ databases">
        <authorList>
            <person name="Afonso C.L."/>
            <person name="Miller P.J."/>
            <person name="Scott M.A."/>
            <person name="Spackman E."/>
            <person name="Goraichik I."/>
            <person name="Dimitrov K.M."/>
            <person name="Suarez D.L."/>
            <person name="Swayne D.E."/>
        </authorList>
    </citation>
    <scope>NUCLEOTIDE SEQUENCE [LARGE SCALE GENOMIC DNA]</scope>
    <source>
        <strain evidence="1 2">A2P</strain>
    </source>
</reference>
<dbReference type="Proteomes" id="UP000192936">
    <property type="component" value="Unassembled WGS sequence"/>
</dbReference>
<dbReference type="AlphaFoldDB" id="A0A1X7HQV2"/>
<sequence length="65" mass="7251">MKRVQVIVEVDVDDKVWIGDINGAVFAALETAGSVTVPRGQVFLRTARVLNRNVAEAARKRWDDK</sequence>
<dbReference type="EMBL" id="FXAK01000010">
    <property type="protein sequence ID" value="SMF90849.1"/>
    <property type="molecule type" value="Genomic_DNA"/>
</dbReference>